<dbReference type="Proteomes" id="UP000293296">
    <property type="component" value="Chromosome"/>
</dbReference>
<organism evidence="1 2">
    <name type="scientific">Solidesulfovibrio carbinolicus</name>
    <dbReference type="NCBI Taxonomy" id="296842"/>
    <lineage>
        <taxon>Bacteria</taxon>
        <taxon>Pseudomonadati</taxon>
        <taxon>Thermodesulfobacteriota</taxon>
        <taxon>Desulfovibrionia</taxon>
        <taxon>Desulfovibrionales</taxon>
        <taxon>Desulfovibrionaceae</taxon>
        <taxon>Solidesulfovibrio</taxon>
    </lineage>
</organism>
<evidence type="ECO:0000313" key="1">
    <source>
        <dbReference type="EMBL" id="QAZ66766.1"/>
    </source>
</evidence>
<sequence length="153" mass="16243">MAMAYVTLADLRAVIQESDILDLVNDAGTATDLTDPAVALILAEVFDQASQEVDAHLAGVAEVPLATPPKIVRNLAARIARYRLYQRRPNLGDIIKPVAADYKGAVDLLAQFAAGTLTLPGTVNGQPIVAGDSGLSVASAPRRFGDDFWRRMG</sequence>
<evidence type="ECO:0000313" key="2">
    <source>
        <dbReference type="Proteomes" id="UP000293296"/>
    </source>
</evidence>
<dbReference type="InterPro" id="IPR009752">
    <property type="entry name" value="Phage_Mu_GpJ"/>
</dbReference>
<accession>A0A4P6HJJ5</accession>
<gene>
    <name evidence="1" type="ORF">C3Y92_05715</name>
</gene>
<dbReference type="OrthoDB" id="5455504at2"/>
<keyword evidence="2" id="KW-1185">Reference proteome</keyword>
<dbReference type="Pfam" id="PF07030">
    <property type="entry name" value="Phage_Mu_Gp36"/>
    <property type="match status" value="1"/>
</dbReference>
<dbReference type="EMBL" id="CP026538">
    <property type="protein sequence ID" value="QAZ66766.1"/>
    <property type="molecule type" value="Genomic_DNA"/>
</dbReference>
<proteinExistence type="predicted"/>
<reference evidence="1 2" key="1">
    <citation type="submission" date="2018-02" db="EMBL/GenBank/DDBJ databases">
        <title>Genome sequence of Desulfovibrio carbinolicus DSM 3852.</title>
        <authorList>
            <person name="Wilbanks E."/>
            <person name="Skennerton C.T."/>
            <person name="Orphan V.J."/>
        </authorList>
    </citation>
    <scope>NUCLEOTIDE SEQUENCE [LARGE SCALE GENOMIC DNA]</scope>
    <source>
        <strain evidence="1 2">DSM 3852</strain>
    </source>
</reference>
<name>A0A4P6HJJ5_9BACT</name>
<evidence type="ECO:0008006" key="3">
    <source>
        <dbReference type="Google" id="ProtNLM"/>
    </source>
</evidence>
<protein>
    <recommendedName>
        <fullName evidence="3">DUF1320 domain-containing protein</fullName>
    </recommendedName>
</protein>
<dbReference type="AlphaFoldDB" id="A0A4P6HJJ5"/>
<dbReference type="KEGG" id="dcb:C3Y92_05715"/>